<dbReference type="EMBL" id="CP042305">
    <property type="protein sequence ID" value="QDZ16442.1"/>
    <property type="molecule type" value="Genomic_DNA"/>
</dbReference>
<sequence>MPAELERTLIVMPALNEQASVASVVEEVLSTLHGVTCLVIDDGSSDATASEANRAGARVAQLPFNLGVGGAMRLGFRYALDNGFDNVVQVDSDGQHYPSEVPTLLRHLEQADIVIGTRFSGDATYRVRGPRKWAMSLLASVLSRIAHTKLTDTTSGFKAMGPRAVRLFASNYPAEYLGDTIEALVIASKAGLRIVQVPTPMRERTTGKPSHNPLKSAVYLGRASLALLIGLLRPTARMPEGAA</sequence>
<evidence type="ECO:0000259" key="2">
    <source>
        <dbReference type="Pfam" id="PF00535"/>
    </source>
</evidence>
<dbReference type="InterPro" id="IPR050256">
    <property type="entry name" value="Glycosyltransferase_2"/>
</dbReference>
<dbReference type="PANTHER" id="PTHR48090:SF7">
    <property type="entry name" value="RFBJ PROTEIN"/>
    <property type="match status" value="1"/>
</dbReference>
<evidence type="ECO:0000313" key="4">
    <source>
        <dbReference type="Proteomes" id="UP000320216"/>
    </source>
</evidence>
<dbReference type="SUPFAM" id="SSF53448">
    <property type="entry name" value="Nucleotide-diphospho-sugar transferases"/>
    <property type="match status" value="1"/>
</dbReference>
<proteinExistence type="inferred from homology"/>
<organism evidence="3 4">
    <name type="scientific">Humibacter ginsenosidimutans</name>
    <dbReference type="NCBI Taxonomy" id="2599293"/>
    <lineage>
        <taxon>Bacteria</taxon>
        <taxon>Bacillati</taxon>
        <taxon>Actinomycetota</taxon>
        <taxon>Actinomycetes</taxon>
        <taxon>Micrococcales</taxon>
        <taxon>Microbacteriaceae</taxon>
        <taxon>Humibacter</taxon>
    </lineage>
</organism>
<gene>
    <name evidence="3" type="ORF">FPZ11_18325</name>
</gene>
<reference evidence="3 4" key="1">
    <citation type="submission" date="2019-07" db="EMBL/GenBank/DDBJ databases">
        <title>Full genome sequence of Humibacter sp. WJ7-1.</title>
        <authorList>
            <person name="Im W.-T."/>
        </authorList>
    </citation>
    <scope>NUCLEOTIDE SEQUENCE [LARGE SCALE GENOMIC DNA]</scope>
    <source>
        <strain evidence="3 4">WJ7-1</strain>
    </source>
</reference>
<dbReference type="InterPro" id="IPR029044">
    <property type="entry name" value="Nucleotide-diphossugar_trans"/>
</dbReference>
<dbReference type="RefSeq" id="WP_146322446.1">
    <property type="nucleotide sequence ID" value="NZ_CP042305.1"/>
</dbReference>
<evidence type="ECO:0000256" key="1">
    <source>
        <dbReference type="ARBA" id="ARBA00006739"/>
    </source>
</evidence>
<dbReference type="Proteomes" id="UP000320216">
    <property type="component" value="Chromosome"/>
</dbReference>
<keyword evidence="4" id="KW-1185">Reference proteome</keyword>
<dbReference type="Gene3D" id="3.90.550.10">
    <property type="entry name" value="Spore Coat Polysaccharide Biosynthesis Protein SpsA, Chain A"/>
    <property type="match status" value="1"/>
</dbReference>
<dbReference type="Pfam" id="PF00535">
    <property type="entry name" value="Glycos_transf_2"/>
    <property type="match status" value="1"/>
</dbReference>
<feature type="domain" description="Glycosyltransferase 2-like" evidence="2">
    <location>
        <begin position="10"/>
        <end position="157"/>
    </location>
</feature>
<keyword evidence="3" id="KW-0808">Transferase</keyword>
<accession>A0A5B8M9V9</accession>
<dbReference type="GO" id="GO:0016740">
    <property type="term" value="F:transferase activity"/>
    <property type="evidence" value="ECO:0007669"/>
    <property type="project" value="UniProtKB-KW"/>
</dbReference>
<dbReference type="AlphaFoldDB" id="A0A5B8M9V9"/>
<evidence type="ECO:0000313" key="3">
    <source>
        <dbReference type="EMBL" id="QDZ16442.1"/>
    </source>
</evidence>
<dbReference type="KEGG" id="huw:FPZ11_18325"/>
<dbReference type="OrthoDB" id="9810303at2"/>
<protein>
    <submittedName>
        <fullName evidence="3">Glycosyltransferase family 2 protein</fullName>
    </submittedName>
</protein>
<dbReference type="InterPro" id="IPR001173">
    <property type="entry name" value="Glyco_trans_2-like"/>
</dbReference>
<dbReference type="PANTHER" id="PTHR48090">
    <property type="entry name" value="UNDECAPRENYL-PHOSPHATE 4-DEOXY-4-FORMAMIDO-L-ARABINOSE TRANSFERASE-RELATED"/>
    <property type="match status" value="1"/>
</dbReference>
<comment type="similarity">
    <text evidence="1">Belongs to the glycosyltransferase 2 family.</text>
</comment>
<dbReference type="CDD" id="cd04179">
    <property type="entry name" value="DPM_DPG-synthase_like"/>
    <property type="match status" value="1"/>
</dbReference>
<name>A0A5B8M9V9_9MICO</name>